<dbReference type="AlphaFoldDB" id="A0A1M4TJ63"/>
<dbReference type="Gene3D" id="1.20.1060.10">
    <property type="entry name" value="Taq DNA Polymerase, Chain T, domain 4"/>
    <property type="match status" value="1"/>
</dbReference>
<keyword evidence="5 16" id="KW-0548">Nucleotidyltransferase</keyword>
<dbReference type="InterPro" id="IPR001098">
    <property type="entry name" value="DNA-dir_DNA_pol_A_palm_dom"/>
</dbReference>
<evidence type="ECO:0000256" key="4">
    <source>
        <dbReference type="ARBA" id="ARBA00022679"/>
    </source>
</evidence>
<evidence type="ECO:0000256" key="7">
    <source>
        <dbReference type="ARBA" id="ARBA00022722"/>
    </source>
</evidence>
<evidence type="ECO:0000256" key="10">
    <source>
        <dbReference type="ARBA" id="ARBA00022839"/>
    </source>
</evidence>
<organism evidence="19 20">
    <name type="scientific">Schwartzia succinivorans DSM 10502</name>
    <dbReference type="NCBI Taxonomy" id="1123243"/>
    <lineage>
        <taxon>Bacteria</taxon>
        <taxon>Bacillati</taxon>
        <taxon>Bacillota</taxon>
        <taxon>Negativicutes</taxon>
        <taxon>Selenomonadales</taxon>
        <taxon>Selenomonadaceae</taxon>
        <taxon>Schwartzia</taxon>
    </lineage>
</organism>
<dbReference type="SUPFAM" id="SSF47807">
    <property type="entry name" value="5' to 3' exonuclease, C-terminal subdomain"/>
    <property type="match status" value="1"/>
</dbReference>
<accession>A0A1M4TJ63</accession>
<dbReference type="FunFam" id="1.10.150.20:FF:000003">
    <property type="entry name" value="DNA polymerase I"/>
    <property type="match status" value="1"/>
</dbReference>
<dbReference type="InterPro" id="IPR036397">
    <property type="entry name" value="RNaseH_sf"/>
</dbReference>
<dbReference type="Gene3D" id="3.40.50.1010">
    <property type="entry name" value="5'-nuclease"/>
    <property type="match status" value="1"/>
</dbReference>
<comment type="function">
    <text evidence="16">In addition to polymerase activity, this DNA polymerase exhibits 5'-3' exonuclease activity.</text>
</comment>
<feature type="domain" description="5'-3' exonuclease" evidence="17">
    <location>
        <begin position="3"/>
        <end position="263"/>
    </location>
</feature>
<dbReference type="FunFam" id="3.40.50.1010:FF:000001">
    <property type="entry name" value="DNA polymerase I"/>
    <property type="match status" value="1"/>
</dbReference>
<dbReference type="GO" id="GO:0003887">
    <property type="term" value="F:DNA-directed DNA polymerase activity"/>
    <property type="evidence" value="ECO:0007669"/>
    <property type="project" value="UniProtKB-UniRule"/>
</dbReference>
<dbReference type="InterPro" id="IPR012337">
    <property type="entry name" value="RNaseH-like_sf"/>
</dbReference>
<feature type="domain" description="DNA-directed DNA polymerase family A palm" evidence="18">
    <location>
        <begin position="630"/>
        <end position="837"/>
    </location>
</feature>
<evidence type="ECO:0000256" key="12">
    <source>
        <dbReference type="ARBA" id="ARBA00023125"/>
    </source>
</evidence>
<dbReference type="PANTHER" id="PTHR10133:SF27">
    <property type="entry name" value="DNA POLYMERASE NU"/>
    <property type="match status" value="1"/>
</dbReference>
<evidence type="ECO:0000256" key="5">
    <source>
        <dbReference type="ARBA" id="ARBA00022695"/>
    </source>
</evidence>
<evidence type="ECO:0000313" key="20">
    <source>
        <dbReference type="Proteomes" id="UP000184404"/>
    </source>
</evidence>
<dbReference type="SMART" id="SM00482">
    <property type="entry name" value="POLAc"/>
    <property type="match status" value="1"/>
</dbReference>
<keyword evidence="8 16" id="KW-0227">DNA damage</keyword>
<evidence type="ECO:0000313" key="19">
    <source>
        <dbReference type="EMBL" id="SHE44327.1"/>
    </source>
</evidence>
<dbReference type="CDD" id="cd09898">
    <property type="entry name" value="H3TH_53EXO"/>
    <property type="match status" value="1"/>
</dbReference>
<dbReference type="Pfam" id="PF00476">
    <property type="entry name" value="DNA_pol_A"/>
    <property type="match status" value="1"/>
</dbReference>
<evidence type="ECO:0000256" key="6">
    <source>
        <dbReference type="ARBA" id="ARBA00022705"/>
    </source>
</evidence>
<proteinExistence type="inferred from homology"/>
<protein>
    <recommendedName>
        <fullName evidence="3 15">DNA polymerase I</fullName>
        <ecNumber evidence="2 15">2.7.7.7</ecNumber>
    </recommendedName>
</protein>
<evidence type="ECO:0000256" key="9">
    <source>
        <dbReference type="ARBA" id="ARBA00022801"/>
    </source>
</evidence>
<dbReference type="Pfam" id="PF01367">
    <property type="entry name" value="5_3_exonuc"/>
    <property type="match status" value="1"/>
</dbReference>
<dbReference type="GO" id="GO:0003677">
    <property type="term" value="F:DNA binding"/>
    <property type="evidence" value="ECO:0007669"/>
    <property type="project" value="UniProtKB-UniRule"/>
</dbReference>
<keyword evidence="10 16" id="KW-0269">Exonuclease</keyword>
<dbReference type="InterPro" id="IPR019760">
    <property type="entry name" value="DNA-dir_DNA_pol_A_CS"/>
</dbReference>
<evidence type="ECO:0000259" key="18">
    <source>
        <dbReference type="SMART" id="SM00482"/>
    </source>
</evidence>
<keyword evidence="13 16" id="KW-0234">DNA repair</keyword>
<evidence type="ECO:0000256" key="2">
    <source>
        <dbReference type="ARBA" id="ARBA00012417"/>
    </source>
</evidence>
<dbReference type="Gene3D" id="3.30.70.370">
    <property type="match status" value="1"/>
</dbReference>
<evidence type="ECO:0000256" key="14">
    <source>
        <dbReference type="ARBA" id="ARBA00049244"/>
    </source>
</evidence>
<dbReference type="Gene3D" id="3.30.420.10">
    <property type="entry name" value="Ribonuclease H-like superfamily/Ribonuclease H"/>
    <property type="match status" value="1"/>
</dbReference>
<evidence type="ECO:0000256" key="13">
    <source>
        <dbReference type="ARBA" id="ARBA00023204"/>
    </source>
</evidence>
<evidence type="ECO:0000256" key="15">
    <source>
        <dbReference type="NCBIfam" id="TIGR00593"/>
    </source>
</evidence>
<dbReference type="EMBL" id="FQUG01000002">
    <property type="protein sequence ID" value="SHE44327.1"/>
    <property type="molecule type" value="Genomic_DNA"/>
</dbReference>
<gene>
    <name evidence="16" type="primary">polA</name>
    <name evidence="19" type="ORF">SAMN02745190_00494</name>
</gene>
<dbReference type="InterPro" id="IPR036279">
    <property type="entry name" value="5-3_exonuclease_C_sf"/>
</dbReference>
<dbReference type="CDD" id="cd06140">
    <property type="entry name" value="DNA_polA_I_Bacillus_like_exo"/>
    <property type="match status" value="1"/>
</dbReference>
<evidence type="ECO:0000256" key="11">
    <source>
        <dbReference type="ARBA" id="ARBA00022932"/>
    </source>
</evidence>
<dbReference type="PROSITE" id="PS00447">
    <property type="entry name" value="DNA_POLYMERASE_A"/>
    <property type="match status" value="1"/>
</dbReference>
<dbReference type="InterPro" id="IPR002421">
    <property type="entry name" value="5-3_exonuclease"/>
</dbReference>
<dbReference type="SUPFAM" id="SSF88723">
    <property type="entry name" value="PIN domain-like"/>
    <property type="match status" value="1"/>
</dbReference>
<name>A0A1M4TJ63_9FIRM</name>
<dbReference type="SMART" id="SM00279">
    <property type="entry name" value="HhH2"/>
    <property type="match status" value="1"/>
</dbReference>
<dbReference type="InterPro" id="IPR002298">
    <property type="entry name" value="DNA_polymerase_A"/>
</dbReference>
<sequence length="873" mass="97866">MSQRFMILDGSSLLFRAFYALPLLTSPTGEYTNAVVGFSNMLQKMIAEYKPDCMVVAFDKSRHTFRTEMFADYKGNRDKAPEEFSAQVPLLREFLEGWGIPFLEMDNYEADDIIGTLSKRAEEAGGYEVLIVTGDRDALQLVSKDVNVLYTRKGISDIVRYDEAAFKEKYGFEPIRLIDLKGLMGDSSDNIPGVPGVGEKTATKLLLQFGFLEDVYAHIDEVSGKKLKEKLTENQAQAELSKKLATIERNAPVEFTPEEYAITPDHERFFAFCDKYGMRSARQGFEKLYPAQGTLLLELGTEETEQKHKAARIAGRNEAEVFADKLRKASVPAFCGVYEGKVPHLKLRALGLSTGDENAVVESGSEAWDILYPLLEDASLHWVTIDLKSFYHVGGSREAHVEDVQLAAYLADPSIGTADVEQLRSIWLPSAPAISADEDETEKAAEGAGIVSKLWPVIFEKLKGYDMEKLYNDMEKPLVAVLAEMEENGIYVNRDRLSAQAEAVGKKLLDLEQEIYTLAKHPFNINSPKQLGEVLFDELGLPAQKKTKTGYSTNAEVLNSLRYVHPIVEKILEYRLWMKLKSTYLDSIGELIDSETKRVHTTFNQMVTATGRLSSSDPNLQNIPVRKEEGRIIREFFEPGEGYDYLLSADYSQIELRILAHLSQDKNFVNAFTHDEDIHARTASEVFGVPMEDVTSELRRRAKAVNFGIVYGISDYGLSQDLGISRKDAAGYIKSYFEKCPGVKSFIDGTVSEAHEKGYVTTLFGRRRDLPQIHSKNFTQRSLAERMAMNTPIQGTAADIIKLAMAAAYRAIKDAGLKSRILLQVHDELVIETTEEELSKVQEILRGAMEKIVSLSVPLPIDIHYGKNWAEAK</sequence>
<dbReference type="CDD" id="cd09859">
    <property type="entry name" value="PIN_53EXO"/>
    <property type="match status" value="1"/>
</dbReference>
<dbReference type="Gene3D" id="1.10.150.20">
    <property type="entry name" value="5' to 3' exonuclease, C-terminal subdomain"/>
    <property type="match status" value="2"/>
</dbReference>
<keyword evidence="11 16" id="KW-0239">DNA-directed DNA polymerase</keyword>
<dbReference type="STRING" id="1123243.SAMN02745190_00494"/>
<evidence type="ECO:0000256" key="1">
    <source>
        <dbReference type="ARBA" id="ARBA00007705"/>
    </source>
</evidence>
<evidence type="ECO:0000256" key="3">
    <source>
        <dbReference type="ARBA" id="ARBA00020311"/>
    </source>
</evidence>
<dbReference type="InterPro" id="IPR020045">
    <property type="entry name" value="DNA_polI_H3TH"/>
</dbReference>
<reference evidence="19 20" key="1">
    <citation type="submission" date="2016-11" db="EMBL/GenBank/DDBJ databases">
        <authorList>
            <person name="Jaros S."/>
            <person name="Januszkiewicz K."/>
            <person name="Wedrychowicz H."/>
        </authorList>
    </citation>
    <scope>NUCLEOTIDE SEQUENCE [LARGE SCALE GENOMIC DNA]</scope>
    <source>
        <strain evidence="19 20">DSM 10502</strain>
    </source>
</reference>
<dbReference type="InterPro" id="IPR020046">
    <property type="entry name" value="5-3_exonucl_a-hlix_arch_N"/>
</dbReference>
<dbReference type="InterPro" id="IPR008918">
    <property type="entry name" value="HhH2"/>
</dbReference>
<dbReference type="EC" id="2.7.7.7" evidence="2 15"/>
<dbReference type="InterPro" id="IPR043502">
    <property type="entry name" value="DNA/RNA_pol_sf"/>
</dbReference>
<dbReference type="Proteomes" id="UP000184404">
    <property type="component" value="Unassembled WGS sequence"/>
</dbReference>
<dbReference type="CDD" id="cd08637">
    <property type="entry name" value="DNA_pol_A_pol_I_C"/>
    <property type="match status" value="1"/>
</dbReference>
<dbReference type="InterPro" id="IPR029060">
    <property type="entry name" value="PIN-like_dom_sf"/>
</dbReference>
<dbReference type="Pfam" id="PF02739">
    <property type="entry name" value="5_3_exonuc_N"/>
    <property type="match status" value="1"/>
</dbReference>
<comment type="catalytic activity">
    <reaction evidence="14 16">
        <text>DNA(n) + a 2'-deoxyribonucleoside 5'-triphosphate = DNA(n+1) + diphosphate</text>
        <dbReference type="Rhea" id="RHEA:22508"/>
        <dbReference type="Rhea" id="RHEA-COMP:17339"/>
        <dbReference type="Rhea" id="RHEA-COMP:17340"/>
        <dbReference type="ChEBI" id="CHEBI:33019"/>
        <dbReference type="ChEBI" id="CHEBI:61560"/>
        <dbReference type="ChEBI" id="CHEBI:173112"/>
        <dbReference type="EC" id="2.7.7.7"/>
    </reaction>
</comment>
<dbReference type="GO" id="GO:0006302">
    <property type="term" value="P:double-strand break repair"/>
    <property type="evidence" value="ECO:0007669"/>
    <property type="project" value="TreeGrafter"/>
</dbReference>
<evidence type="ECO:0000256" key="16">
    <source>
        <dbReference type="RuleBase" id="RU004460"/>
    </source>
</evidence>
<dbReference type="NCBIfam" id="TIGR00593">
    <property type="entry name" value="pola"/>
    <property type="match status" value="1"/>
</dbReference>
<keyword evidence="6 16" id="KW-0235">DNA replication</keyword>
<keyword evidence="9 16" id="KW-0378">Hydrolase</keyword>
<dbReference type="FunFam" id="1.20.1060.10:FF:000001">
    <property type="entry name" value="DNA polymerase I"/>
    <property type="match status" value="1"/>
</dbReference>
<dbReference type="PANTHER" id="PTHR10133">
    <property type="entry name" value="DNA POLYMERASE I"/>
    <property type="match status" value="1"/>
</dbReference>
<dbReference type="InterPro" id="IPR018320">
    <property type="entry name" value="DNA_polymerase_1"/>
</dbReference>
<dbReference type="OrthoDB" id="9806424at2"/>
<keyword evidence="12 16" id="KW-0238">DNA-binding</keyword>
<dbReference type="NCBIfam" id="NF004397">
    <property type="entry name" value="PRK05755.1"/>
    <property type="match status" value="1"/>
</dbReference>
<dbReference type="GO" id="GO:0008409">
    <property type="term" value="F:5'-3' exonuclease activity"/>
    <property type="evidence" value="ECO:0007669"/>
    <property type="project" value="UniProtKB-UniRule"/>
</dbReference>
<comment type="similarity">
    <text evidence="1 16">Belongs to the DNA polymerase type-A family.</text>
</comment>
<dbReference type="SUPFAM" id="SSF53098">
    <property type="entry name" value="Ribonuclease H-like"/>
    <property type="match status" value="1"/>
</dbReference>
<dbReference type="PRINTS" id="PR00868">
    <property type="entry name" value="DNAPOLI"/>
</dbReference>
<dbReference type="FunFam" id="1.10.150.20:FF:000002">
    <property type="entry name" value="DNA polymerase I"/>
    <property type="match status" value="1"/>
</dbReference>
<keyword evidence="20" id="KW-1185">Reference proteome</keyword>
<keyword evidence="7" id="KW-0540">Nuclease</keyword>
<comment type="subunit">
    <text evidence="16">Single-chain monomer with multiple functions.</text>
</comment>
<dbReference type="GO" id="GO:0006261">
    <property type="term" value="P:DNA-templated DNA replication"/>
    <property type="evidence" value="ECO:0007669"/>
    <property type="project" value="UniProtKB-UniRule"/>
</dbReference>
<keyword evidence="4 16" id="KW-0808">Transferase</keyword>
<evidence type="ECO:0000256" key="8">
    <source>
        <dbReference type="ARBA" id="ARBA00022763"/>
    </source>
</evidence>
<dbReference type="SMART" id="SM00475">
    <property type="entry name" value="53EXOc"/>
    <property type="match status" value="1"/>
</dbReference>
<evidence type="ECO:0000259" key="17">
    <source>
        <dbReference type="SMART" id="SM00475"/>
    </source>
</evidence>
<dbReference type="SUPFAM" id="SSF56672">
    <property type="entry name" value="DNA/RNA polymerases"/>
    <property type="match status" value="1"/>
</dbReference>
<dbReference type="RefSeq" id="WP_072934582.1">
    <property type="nucleotide sequence ID" value="NZ_FQUG01000002.1"/>
</dbReference>